<evidence type="ECO:0000256" key="1">
    <source>
        <dbReference type="ARBA" id="ARBA00022741"/>
    </source>
</evidence>
<evidence type="ECO:0000256" key="3">
    <source>
        <dbReference type="SAM" id="MobiDB-lite"/>
    </source>
</evidence>
<keyword evidence="2 5" id="KW-0067">ATP-binding</keyword>
<dbReference type="Pfam" id="PF00005">
    <property type="entry name" value="ABC_tran"/>
    <property type="match status" value="2"/>
</dbReference>
<dbReference type="InterPro" id="IPR032781">
    <property type="entry name" value="ABC_tran_Xtn"/>
</dbReference>
<proteinExistence type="predicted"/>
<organism evidence="5 6">
    <name type="scientific">Candidatus Neptunichlamydia vexilliferae</name>
    <dbReference type="NCBI Taxonomy" id="1651774"/>
    <lineage>
        <taxon>Bacteria</taxon>
        <taxon>Pseudomonadati</taxon>
        <taxon>Chlamydiota</taxon>
        <taxon>Chlamydiia</taxon>
        <taxon>Parachlamydiales</taxon>
        <taxon>Simkaniaceae</taxon>
        <taxon>Candidatus Neptunichlamydia</taxon>
    </lineage>
</organism>
<feature type="region of interest" description="Disordered" evidence="3">
    <location>
        <begin position="1"/>
        <end position="20"/>
    </location>
</feature>
<gene>
    <name evidence="5" type="ORF">NEPTK9_001099</name>
</gene>
<keyword evidence="6" id="KW-1185">Reference proteome</keyword>
<evidence type="ECO:0000259" key="4">
    <source>
        <dbReference type="PROSITE" id="PS50893"/>
    </source>
</evidence>
<dbReference type="CDD" id="cd03221">
    <property type="entry name" value="ABCF_EF-3"/>
    <property type="match status" value="2"/>
</dbReference>
<dbReference type="Proteomes" id="UP001194714">
    <property type="component" value="Unassembled WGS sequence"/>
</dbReference>
<sequence length="567" mass="63161">MSSTTGTTTVSASKSSPCPKMRTKSSIFLWINEKAFAILPCMIVLDKISKKIGTRVLFDDVCAAFNPGNRYGLTGPNGAGKSTLLKIMMGVEDATSGSVSLPKKVGFLRQNIEEFKDIRVLDAVIVGNARLWEAMVERDMLYEKEMTDEIGMRLGDLEEVIADEDGYSADSNAEVLLIGMGIDAEFHEKQMHELPTDLQFRVLLCQALFGEPEALLLDEPTNHLDLESIGWLETFLHNYTGTLIVVSHDRHFLNAVTTHIADIDYDTIITYPGNYDEMLVAKTAVRSRAEQEAKSKEKKIAQLKEFVSKFGAGTRASQVQSRIREIGRLQPQELKKSNIQRPFIRFTPPEKQSGKIALRLENVNKSFGDNPVIKDFSIELMRGDKVAVIGTNGIGKTTLLKLFAGVLEPDSGTIERGHQVELAYFPQNHEEFIDKSEKVQAFDWLKRFRKSAYDQEIRSVMGRMLFGGDDAFKEISKLSGGETARLIFAALLLNKHNTLVLDEPNNHLDLEAVSALGWGLSEFQGTTIVASHDRDLINEYATKIISIESNGIQVFDGTLEEFLAARA</sequence>
<reference evidence="5 6" key="1">
    <citation type="submission" date="2020-01" db="EMBL/GenBank/DDBJ databases">
        <title>Draft genome sequence of Cand. Neptunochlamydia vexilliferae K9.</title>
        <authorList>
            <person name="Schulz F."/>
            <person name="Koestlbacher S."/>
            <person name="Wascher F."/>
            <person name="Pizzetti I."/>
            <person name="Horn M."/>
        </authorList>
    </citation>
    <scope>NUCLEOTIDE SEQUENCE [LARGE SCALE GENOMIC DNA]</scope>
    <source>
        <strain evidence="5 6">K9</strain>
    </source>
</reference>
<dbReference type="InterPro" id="IPR051309">
    <property type="entry name" value="ABCF_ATPase"/>
</dbReference>
<dbReference type="GO" id="GO:0005524">
    <property type="term" value="F:ATP binding"/>
    <property type="evidence" value="ECO:0007669"/>
    <property type="project" value="UniProtKB-KW"/>
</dbReference>
<dbReference type="Pfam" id="PF12848">
    <property type="entry name" value="ABC_tran_Xtn"/>
    <property type="match status" value="1"/>
</dbReference>
<feature type="compositionally biased region" description="Low complexity" evidence="3">
    <location>
        <begin position="1"/>
        <end position="16"/>
    </location>
</feature>
<dbReference type="InterPro" id="IPR003593">
    <property type="entry name" value="AAA+_ATPase"/>
</dbReference>
<keyword evidence="1" id="KW-0547">Nucleotide-binding</keyword>
<dbReference type="InterPro" id="IPR027417">
    <property type="entry name" value="P-loop_NTPase"/>
</dbReference>
<dbReference type="PANTHER" id="PTHR42855:SF2">
    <property type="entry name" value="DRUG RESISTANCE ABC TRANSPORTER,ATP-BINDING PROTEIN"/>
    <property type="match status" value="1"/>
</dbReference>
<dbReference type="InterPro" id="IPR003439">
    <property type="entry name" value="ABC_transporter-like_ATP-bd"/>
</dbReference>
<name>A0ABS0AZM6_9BACT</name>
<accession>A0ABS0AZM6</accession>
<evidence type="ECO:0000313" key="5">
    <source>
        <dbReference type="EMBL" id="MBF5059583.1"/>
    </source>
</evidence>
<dbReference type="PROSITE" id="PS50893">
    <property type="entry name" value="ABC_TRANSPORTER_2"/>
    <property type="match status" value="2"/>
</dbReference>
<dbReference type="SUPFAM" id="SSF52540">
    <property type="entry name" value="P-loop containing nucleoside triphosphate hydrolases"/>
    <property type="match status" value="2"/>
</dbReference>
<feature type="domain" description="ABC transporter" evidence="4">
    <location>
        <begin position="43"/>
        <end position="291"/>
    </location>
</feature>
<evidence type="ECO:0000313" key="6">
    <source>
        <dbReference type="Proteomes" id="UP001194714"/>
    </source>
</evidence>
<dbReference type="SMART" id="SM00382">
    <property type="entry name" value="AAA"/>
    <property type="match status" value="2"/>
</dbReference>
<protein>
    <submittedName>
        <fullName evidence="5">ABC transporter ATP-binding protein YbiT</fullName>
    </submittedName>
</protein>
<dbReference type="Gene3D" id="3.40.50.300">
    <property type="entry name" value="P-loop containing nucleotide triphosphate hydrolases"/>
    <property type="match status" value="2"/>
</dbReference>
<dbReference type="PANTHER" id="PTHR42855">
    <property type="entry name" value="ABC TRANSPORTER ATP-BINDING SUBUNIT"/>
    <property type="match status" value="1"/>
</dbReference>
<evidence type="ECO:0000256" key="2">
    <source>
        <dbReference type="ARBA" id="ARBA00022840"/>
    </source>
</evidence>
<comment type="caution">
    <text evidence="5">The sequence shown here is derived from an EMBL/GenBank/DDBJ whole genome shotgun (WGS) entry which is preliminary data.</text>
</comment>
<feature type="domain" description="ABC transporter" evidence="4">
    <location>
        <begin position="358"/>
        <end position="567"/>
    </location>
</feature>
<dbReference type="EMBL" id="JAAEJV010000029">
    <property type="protein sequence ID" value="MBF5059583.1"/>
    <property type="molecule type" value="Genomic_DNA"/>
</dbReference>